<dbReference type="SUPFAM" id="SSF51445">
    <property type="entry name" value="(Trans)glycosidases"/>
    <property type="match status" value="1"/>
</dbReference>
<sequence length="491" mass="54707">MEAKARVFTMHIIRASRIFIILGLSWIATASQHARSPRADSHPHNTPLKDAPVVVTVNLQQSLNTITDHFIGHSLGYPLAINLSHHFSSQKLKNLARELAPAFARVFGDGATYWVGRRKRGITPQLWDSMNNFFETSGWDLIMILDALKRHKDGSWNPDNARQLLQFSAQKNFTIAGFELGNEYDIYGNPFKTVVTPEQLAKDVLTLQKVLSEFPNYYSSFIMGPDTAYVNPHYFQGFLAAGASKAVRAASFHQYYFSGHHGNLSYFTDIKTMDNLGHVVDQAFKQSRSVDPLLPVWLSETGSAGAGGVEGMTDRFLSGFLWLDKLGVCAAKGIQVVMRHVFYGKHYGILDSNLDPNPDYWLTVLYKRIVRGAVFHASGRHDVRVYAACADTDNFSAGSLAIYILNPNNNPVTFDLPQFTHQPRLRYSLTPGDQDGLVSKYVSLNGVKLQLVNDTLPPLKPESAPPGMVTVPAYSYTFLVFPEARVSICLT</sequence>
<dbReference type="InterPro" id="IPR005199">
    <property type="entry name" value="Glyco_hydro_79"/>
</dbReference>
<accession>A0AAN9AUD5</accession>
<dbReference type="GO" id="GO:0031012">
    <property type="term" value="C:extracellular matrix"/>
    <property type="evidence" value="ECO:0007669"/>
    <property type="project" value="TreeGrafter"/>
</dbReference>
<evidence type="ECO:0000256" key="1">
    <source>
        <dbReference type="ARBA" id="ARBA00009800"/>
    </source>
</evidence>
<dbReference type="AlphaFoldDB" id="A0AAN9AUD5"/>
<evidence type="ECO:0000313" key="3">
    <source>
        <dbReference type="Proteomes" id="UP001374579"/>
    </source>
</evidence>
<dbReference type="GO" id="GO:0005615">
    <property type="term" value="C:extracellular space"/>
    <property type="evidence" value="ECO:0007669"/>
    <property type="project" value="TreeGrafter"/>
</dbReference>
<dbReference type="GO" id="GO:0016020">
    <property type="term" value="C:membrane"/>
    <property type="evidence" value="ECO:0007669"/>
    <property type="project" value="InterPro"/>
</dbReference>
<dbReference type="PANTHER" id="PTHR46145">
    <property type="entry name" value="HEPARANASE"/>
    <property type="match status" value="1"/>
</dbReference>
<name>A0AAN9AUD5_9CAEN</name>
<comment type="caution">
    <text evidence="2">The sequence shown here is derived from an EMBL/GenBank/DDBJ whole genome shotgun (WGS) entry which is preliminary data.</text>
</comment>
<reference evidence="2 3" key="1">
    <citation type="submission" date="2024-02" db="EMBL/GenBank/DDBJ databases">
        <title>Chromosome-scale genome assembly of the rough periwinkle Littorina saxatilis.</title>
        <authorList>
            <person name="De Jode A."/>
            <person name="Faria R."/>
            <person name="Formenti G."/>
            <person name="Sims Y."/>
            <person name="Smith T.P."/>
            <person name="Tracey A."/>
            <person name="Wood J.M.D."/>
            <person name="Zagrodzka Z.B."/>
            <person name="Johannesson K."/>
            <person name="Butlin R.K."/>
            <person name="Leder E.H."/>
        </authorList>
    </citation>
    <scope>NUCLEOTIDE SEQUENCE [LARGE SCALE GENOMIC DNA]</scope>
    <source>
        <strain evidence="2">Snail1</strain>
        <tissue evidence="2">Muscle</tissue>
    </source>
</reference>
<proteinExistence type="inferred from homology"/>
<evidence type="ECO:0008006" key="4">
    <source>
        <dbReference type="Google" id="ProtNLM"/>
    </source>
</evidence>
<dbReference type="EMBL" id="JBAMIC010000019">
    <property type="protein sequence ID" value="KAK7093352.1"/>
    <property type="molecule type" value="Genomic_DNA"/>
</dbReference>
<dbReference type="Proteomes" id="UP001374579">
    <property type="component" value="Unassembled WGS sequence"/>
</dbReference>
<dbReference type="Gene3D" id="3.20.20.80">
    <property type="entry name" value="Glycosidases"/>
    <property type="match status" value="1"/>
</dbReference>
<dbReference type="InterPro" id="IPR017853">
    <property type="entry name" value="GH"/>
</dbReference>
<dbReference type="Pfam" id="PF03662">
    <property type="entry name" value="Glyco_hydro_79n"/>
    <property type="match status" value="1"/>
</dbReference>
<dbReference type="GO" id="GO:0016798">
    <property type="term" value="F:hydrolase activity, acting on glycosyl bonds"/>
    <property type="evidence" value="ECO:0007669"/>
    <property type="project" value="InterPro"/>
</dbReference>
<gene>
    <name evidence="2" type="ORF">V1264_007121</name>
</gene>
<evidence type="ECO:0000313" key="2">
    <source>
        <dbReference type="EMBL" id="KAK7093352.1"/>
    </source>
</evidence>
<comment type="similarity">
    <text evidence="1">Belongs to the glycosyl hydrolase 79 family.</text>
</comment>
<protein>
    <recommendedName>
        <fullName evidence="4">Glycoside hydrolase family 79</fullName>
    </recommendedName>
</protein>
<organism evidence="2 3">
    <name type="scientific">Littorina saxatilis</name>
    <dbReference type="NCBI Taxonomy" id="31220"/>
    <lineage>
        <taxon>Eukaryota</taxon>
        <taxon>Metazoa</taxon>
        <taxon>Spiralia</taxon>
        <taxon>Lophotrochozoa</taxon>
        <taxon>Mollusca</taxon>
        <taxon>Gastropoda</taxon>
        <taxon>Caenogastropoda</taxon>
        <taxon>Littorinimorpha</taxon>
        <taxon>Littorinoidea</taxon>
        <taxon>Littorinidae</taxon>
        <taxon>Littorina</taxon>
    </lineage>
</organism>
<dbReference type="PANTHER" id="PTHR46145:SF4">
    <property type="entry name" value="HEPARANASE"/>
    <property type="match status" value="1"/>
</dbReference>
<keyword evidence="3" id="KW-1185">Reference proteome</keyword>